<dbReference type="InterPro" id="IPR001182">
    <property type="entry name" value="FtsW/RodA"/>
</dbReference>
<evidence type="ECO:0000256" key="3">
    <source>
        <dbReference type="ARBA" id="ARBA00022960"/>
    </source>
</evidence>
<evidence type="ECO:0000313" key="7">
    <source>
        <dbReference type="EMBL" id="HJB06363.1"/>
    </source>
</evidence>
<protein>
    <submittedName>
        <fullName evidence="7">FtsW/RodA/SpoVE family cell cycle protein</fullName>
    </submittedName>
</protein>
<feature type="transmembrane region" description="Helical" evidence="6">
    <location>
        <begin position="184"/>
        <end position="206"/>
    </location>
</feature>
<dbReference type="EMBL" id="DWYS01000008">
    <property type="protein sequence ID" value="HJB06363.1"/>
    <property type="molecule type" value="Genomic_DNA"/>
</dbReference>
<evidence type="ECO:0000256" key="4">
    <source>
        <dbReference type="ARBA" id="ARBA00022989"/>
    </source>
</evidence>
<feature type="transmembrane region" description="Helical" evidence="6">
    <location>
        <begin position="343"/>
        <end position="366"/>
    </location>
</feature>
<reference evidence="7" key="1">
    <citation type="journal article" date="2021" name="PeerJ">
        <title>Extensive microbial diversity within the chicken gut microbiome revealed by metagenomics and culture.</title>
        <authorList>
            <person name="Gilroy R."/>
            <person name="Ravi A."/>
            <person name="Getino M."/>
            <person name="Pursley I."/>
            <person name="Horton D.L."/>
            <person name="Alikhan N.F."/>
            <person name="Baker D."/>
            <person name="Gharbi K."/>
            <person name="Hall N."/>
            <person name="Watson M."/>
            <person name="Adriaenssens E.M."/>
            <person name="Foster-Nyarko E."/>
            <person name="Jarju S."/>
            <person name="Secka A."/>
            <person name="Antonio M."/>
            <person name="Oren A."/>
            <person name="Chaudhuri R.R."/>
            <person name="La Ragione R."/>
            <person name="Hildebrand F."/>
            <person name="Pallen M.J."/>
        </authorList>
    </citation>
    <scope>NUCLEOTIDE SEQUENCE</scope>
    <source>
        <strain evidence="7">CHK188-4685</strain>
    </source>
</reference>
<dbReference type="Pfam" id="PF01098">
    <property type="entry name" value="FTSW_RODA_SPOVE"/>
    <property type="match status" value="1"/>
</dbReference>
<dbReference type="AlphaFoldDB" id="A0A9D2L5K5"/>
<evidence type="ECO:0000313" key="8">
    <source>
        <dbReference type="Proteomes" id="UP000886804"/>
    </source>
</evidence>
<feature type="transmembrane region" description="Helical" evidence="6">
    <location>
        <begin position="70"/>
        <end position="87"/>
    </location>
</feature>
<sequence length="372" mass="40722">MIFEYNFRNYNFRLILYMVALSILGVLVIRSATNMDESMVNRQIFGVVIGLTAAIGLSLLDYHRILSMGWLVYAGCLVLLAAVFLWGNNVNNAKRWIVLPGIGQIQPSEFVKIGLIVFFSWYFMKYQEKLNQPSTVAAAAALFAVPAYLVYAQPNLSTSLVMVVIVAGIVFASGISYRWIAGTLAVVIPVGATFIYLLMNGMIPFIKEYQAGRILAWINPEKYEQSYYQQANSITAIGSGQLTGKGLYNTTIASVKNGNFLSEEQTDFIFAVIGEELGFVGCMIVIILFLLIVYECLLTAARAKDLGGRLICAGMATLIAFQGFANIAVATGVFPNTGLPLPFISFGSSSLISIFLGMGVVLNVGLQREKRH</sequence>
<keyword evidence="2 6" id="KW-0812">Transmembrane</keyword>
<dbReference type="GO" id="GO:0008360">
    <property type="term" value="P:regulation of cell shape"/>
    <property type="evidence" value="ECO:0007669"/>
    <property type="project" value="UniProtKB-KW"/>
</dbReference>
<keyword evidence="3" id="KW-0133">Cell shape</keyword>
<proteinExistence type="predicted"/>
<evidence type="ECO:0000256" key="2">
    <source>
        <dbReference type="ARBA" id="ARBA00022692"/>
    </source>
</evidence>
<organism evidence="7 8">
    <name type="scientific">Candidatus Enterocloster faecavium</name>
    <dbReference type="NCBI Taxonomy" id="2838560"/>
    <lineage>
        <taxon>Bacteria</taxon>
        <taxon>Bacillati</taxon>
        <taxon>Bacillota</taxon>
        <taxon>Clostridia</taxon>
        <taxon>Lachnospirales</taxon>
        <taxon>Lachnospiraceae</taxon>
        <taxon>Enterocloster</taxon>
    </lineage>
</organism>
<comment type="caution">
    <text evidence="7">The sequence shown here is derived from an EMBL/GenBank/DDBJ whole genome shotgun (WGS) entry which is preliminary data.</text>
</comment>
<evidence type="ECO:0000256" key="6">
    <source>
        <dbReference type="SAM" id="Phobius"/>
    </source>
</evidence>
<feature type="transmembrane region" description="Helical" evidence="6">
    <location>
        <begin position="44"/>
        <end position="63"/>
    </location>
</feature>
<dbReference type="GO" id="GO:0015648">
    <property type="term" value="F:lipid-linked peptidoglycan transporter activity"/>
    <property type="evidence" value="ECO:0007669"/>
    <property type="project" value="TreeGrafter"/>
</dbReference>
<dbReference type="GO" id="GO:0051301">
    <property type="term" value="P:cell division"/>
    <property type="evidence" value="ECO:0007669"/>
    <property type="project" value="InterPro"/>
</dbReference>
<feature type="transmembrane region" description="Helical" evidence="6">
    <location>
        <begin position="107"/>
        <end position="124"/>
    </location>
</feature>
<name>A0A9D2L5K5_9FIRM</name>
<keyword evidence="5 6" id="KW-0472">Membrane</keyword>
<dbReference type="GO" id="GO:0032153">
    <property type="term" value="C:cell division site"/>
    <property type="evidence" value="ECO:0007669"/>
    <property type="project" value="TreeGrafter"/>
</dbReference>
<feature type="transmembrane region" description="Helical" evidence="6">
    <location>
        <begin position="12"/>
        <end position="32"/>
    </location>
</feature>
<gene>
    <name evidence="7" type="ORF">H9716_00645</name>
</gene>
<accession>A0A9D2L5K5</accession>
<feature type="transmembrane region" description="Helical" evidence="6">
    <location>
        <begin position="310"/>
        <end position="331"/>
    </location>
</feature>
<reference evidence="7" key="2">
    <citation type="submission" date="2021-04" db="EMBL/GenBank/DDBJ databases">
        <authorList>
            <person name="Gilroy R."/>
        </authorList>
    </citation>
    <scope>NUCLEOTIDE SEQUENCE</scope>
    <source>
        <strain evidence="7">CHK188-4685</strain>
    </source>
</reference>
<feature type="transmembrane region" description="Helical" evidence="6">
    <location>
        <begin position="159"/>
        <end position="177"/>
    </location>
</feature>
<keyword evidence="4 6" id="KW-1133">Transmembrane helix</keyword>
<dbReference type="GO" id="GO:0005886">
    <property type="term" value="C:plasma membrane"/>
    <property type="evidence" value="ECO:0007669"/>
    <property type="project" value="TreeGrafter"/>
</dbReference>
<dbReference type="Proteomes" id="UP000886804">
    <property type="component" value="Unassembled WGS sequence"/>
</dbReference>
<dbReference type="PANTHER" id="PTHR30474:SF1">
    <property type="entry name" value="PEPTIDOGLYCAN GLYCOSYLTRANSFERASE MRDB"/>
    <property type="match status" value="1"/>
</dbReference>
<evidence type="ECO:0000256" key="1">
    <source>
        <dbReference type="ARBA" id="ARBA00004141"/>
    </source>
</evidence>
<feature type="transmembrane region" description="Helical" evidence="6">
    <location>
        <begin position="136"/>
        <end position="153"/>
    </location>
</feature>
<comment type="subcellular location">
    <subcellularLocation>
        <location evidence="1">Membrane</location>
        <topology evidence="1">Multi-pass membrane protein</topology>
    </subcellularLocation>
</comment>
<dbReference type="PANTHER" id="PTHR30474">
    <property type="entry name" value="CELL CYCLE PROTEIN"/>
    <property type="match status" value="1"/>
</dbReference>
<feature type="transmembrane region" description="Helical" evidence="6">
    <location>
        <begin position="277"/>
        <end position="298"/>
    </location>
</feature>
<evidence type="ECO:0000256" key="5">
    <source>
        <dbReference type="ARBA" id="ARBA00023136"/>
    </source>
</evidence>